<organism evidence="1 2">
    <name type="scientific">Paenibacillus solisilvae</name>
    <dbReference type="NCBI Taxonomy" id="2486751"/>
    <lineage>
        <taxon>Bacteria</taxon>
        <taxon>Bacillati</taxon>
        <taxon>Bacillota</taxon>
        <taxon>Bacilli</taxon>
        <taxon>Bacillales</taxon>
        <taxon>Paenibacillaceae</taxon>
        <taxon>Paenibacillus</taxon>
    </lineage>
</organism>
<sequence length="106" mass="12145">MKLSNPFASVRNFIRSSEPGTIYTSYAPTYEPTFEQTKQINNDTHNLFLPMQDKSLLLRPLSDTHLVEVYYEAIAMHLSEEFISLIKHAIQQRGLSTTDNQTPIAQ</sequence>
<dbReference type="RefSeq" id="WP_379190604.1">
    <property type="nucleotide sequence ID" value="NZ_JBHSOW010000085.1"/>
</dbReference>
<protein>
    <submittedName>
        <fullName evidence="1">Sporulation histidine kinase inhibitor Sda</fullName>
    </submittedName>
</protein>
<dbReference type="InterPro" id="IPR036916">
    <property type="entry name" value="Sda_sf"/>
</dbReference>
<name>A0ABW0W6G2_9BACL</name>
<evidence type="ECO:0000313" key="1">
    <source>
        <dbReference type="EMBL" id="MFC5651970.1"/>
    </source>
</evidence>
<reference evidence="2" key="1">
    <citation type="journal article" date="2019" name="Int. J. Syst. Evol. Microbiol.">
        <title>The Global Catalogue of Microorganisms (GCM) 10K type strain sequencing project: providing services to taxonomists for standard genome sequencing and annotation.</title>
        <authorList>
            <consortium name="The Broad Institute Genomics Platform"/>
            <consortium name="The Broad Institute Genome Sequencing Center for Infectious Disease"/>
            <person name="Wu L."/>
            <person name="Ma J."/>
        </authorList>
    </citation>
    <scope>NUCLEOTIDE SEQUENCE [LARGE SCALE GENOMIC DNA]</scope>
    <source>
        <strain evidence="2">CGMCC 1.3240</strain>
    </source>
</reference>
<dbReference type="Pfam" id="PF08970">
    <property type="entry name" value="Sda"/>
    <property type="match status" value="1"/>
</dbReference>
<proteinExistence type="predicted"/>
<dbReference type="SUPFAM" id="SSF100985">
    <property type="entry name" value="Sporulation inhibitor Sda"/>
    <property type="match status" value="1"/>
</dbReference>
<evidence type="ECO:0000313" key="2">
    <source>
        <dbReference type="Proteomes" id="UP001596047"/>
    </source>
</evidence>
<dbReference type="EMBL" id="JBHSOW010000085">
    <property type="protein sequence ID" value="MFC5651970.1"/>
    <property type="molecule type" value="Genomic_DNA"/>
</dbReference>
<dbReference type="GO" id="GO:0004860">
    <property type="term" value="F:protein kinase inhibitor activity"/>
    <property type="evidence" value="ECO:0007669"/>
    <property type="project" value="UniProtKB-KW"/>
</dbReference>
<dbReference type="Proteomes" id="UP001596047">
    <property type="component" value="Unassembled WGS sequence"/>
</dbReference>
<accession>A0ABW0W6G2</accession>
<comment type="caution">
    <text evidence="1">The sequence shown here is derived from an EMBL/GenBank/DDBJ whole genome shotgun (WGS) entry which is preliminary data.</text>
</comment>
<keyword evidence="1" id="KW-0649">Protein kinase inhibitor</keyword>
<gene>
    <name evidence="1" type="ORF">ACFPYJ_23185</name>
</gene>
<dbReference type="Gene3D" id="1.10.287.1100">
    <property type="entry name" value="Sporulation inhibitor A"/>
    <property type="match status" value="1"/>
</dbReference>
<keyword evidence="2" id="KW-1185">Reference proteome</keyword>
<dbReference type="InterPro" id="IPR015064">
    <property type="entry name" value="Sda"/>
</dbReference>